<feature type="compositionally biased region" description="Basic and acidic residues" evidence="1">
    <location>
        <begin position="140"/>
        <end position="178"/>
    </location>
</feature>
<organism evidence="2 3">
    <name type="scientific">Capsicum baccatum</name>
    <name type="common">Peruvian pepper</name>
    <dbReference type="NCBI Taxonomy" id="33114"/>
    <lineage>
        <taxon>Eukaryota</taxon>
        <taxon>Viridiplantae</taxon>
        <taxon>Streptophyta</taxon>
        <taxon>Embryophyta</taxon>
        <taxon>Tracheophyta</taxon>
        <taxon>Spermatophyta</taxon>
        <taxon>Magnoliopsida</taxon>
        <taxon>eudicotyledons</taxon>
        <taxon>Gunneridae</taxon>
        <taxon>Pentapetalae</taxon>
        <taxon>asterids</taxon>
        <taxon>lamiids</taxon>
        <taxon>Solanales</taxon>
        <taxon>Solanaceae</taxon>
        <taxon>Solanoideae</taxon>
        <taxon>Capsiceae</taxon>
        <taxon>Capsicum</taxon>
    </lineage>
</organism>
<dbReference type="STRING" id="33114.A0A2G2WMF9"/>
<evidence type="ECO:0008006" key="4">
    <source>
        <dbReference type="Google" id="ProtNLM"/>
    </source>
</evidence>
<protein>
    <recommendedName>
        <fullName evidence="4">HMA domain-containing protein</fullName>
    </recommendedName>
</protein>
<accession>A0A2G2WMF9</accession>
<evidence type="ECO:0000313" key="2">
    <source>
        <dbReference type="EMBL" id="PHT46418.1"/>
    </source>
</evidence>
<evidence type="ECO:0000256" key="1">
    <source>
        <dbReference type="SAM" id="MobiDB-lite"/>
    </source>
</evidence>
<evidence type="ECO:0000313" key="3">
    <source>
        <dbReference type="Proteomes" id="UP000224567"/>
    </source>
</evidence>
<dbReference type="GO" id="GO:0046872">
    <property type="term" value="F:metal ion binding"/>
    <property type="evidence" value="ECO:0007669"/>
    <property type="project" value="InterPro"/>
</dbReference>
<proteinExistence type="predicted"/>
<reference evidence="2 3" key="1">
    <citation type="journal article" date="2017" name="Genome Biol.">
        <title>New reference genome sequences of hot pepper reveal the massive evolution of plant disease-resistance genes by retroduplication.</title>
        <authorList>
            <person name="Kim S."/>
            <person name="Park J."/>
            <person name="Yeom S.I."/>
            <person name="Kim Y.M."/>
            <person name="Seo E."/>
            <person name="Kim K.T."/>
            <person name="Kim M.S."/>
            <person name="Lee J.M."/>
            <person name="Cheong K."/>
            <person name="Shin H.S."/>
            <person name="Kim S.B."/>
            <person name="Han K."/>
            <person name="Lee J."/>
            <person name="Park M."/>
            <person name="Lee H.A."/>
            <person name="Lee H.Y."/>
            <person name="Lee Y."/>
            <person name="Oh S."/>
            <person name="Lee J.H."/>
            <person name="Choi E."/>
            <person name="Choi E."/>
            <person name="Lee S.E."/>
            <person name="Jeon J."/>
            <person name="Kim H."/>
            <person name="Choi G."/>
            <person name="Song H."/>
            <person name="Lee J."/>
            <person name="Lee S.C."/>
            <person name="Kwon J.K."/>
            <person name="Lee H.Y."/>
            <person name="Koo N."/>
            <person name="Hong Y."/>
            <person name="Kim R.W."/>
            <person name="Kang W.H."/>
            <person name="Huh J.H."/>
            <person name="Kang B.C."/>
            <person name="Yang T.J."/>
            <person name="Lee Y.H."/>
            <person name="Bennetzen J.L."/>
            <person name="Choi D."/>
        </authorList>
    </citation>
    <scope>NUCLEOTIDE SEQUENCE [LARGE SCALE GENOMIC DNA]</scope>
    <source>
        <strain evidence="3">cv. PBC81</strain>
    </source>
</reference>
<gene>
    <name evidence="2" type="ORF">CQW23_15576</name>
</gene>
<dbReference type="EMBL" id="MLFT02000006">
    <property type="protein sequence ID" value="PHT46418.1"/>
    <property type="molecule type" value="Genomic_DNA"/>
</dbReference>
<name>A0A2G2WMF9_CAPBA</name>
<dbReference type="PANTHER" id="PTHR47066">
    <property type="entry name" value="HEAVY METAL-ASSOCIATED ISOPRENYLATED PLANT PROTEIN 9"/>
    <property type="match status" value="1"/>
</dbReference>
<dbReference type="Proteomes" id="UP000224567">
    <property type="component" value="Unassembled WGS sequence"/>
</dbReference>
<dbReference type="PANTHER" id="PTHR47066:SF2">
    <property type="entry name" value="HMA DOMAIN-CONTAINING PROTEIN"/>
    <property type="match status" value="1"/>
</dbReference>
<dbReference type="AlphaFoldDB" id="A0A2G2WMF9"/>
<feature type="region of interest" description="Disordered" evidence="1">
    <location>
        <begin position="133"/>
        <end position="182"/>
    </location>
</feature>
<dbReference type="InterPro" id="IPR044258">
    <property type="entry name" value="HIPP09-like"/>
</dbReference>
<comment type="caution">
    <text evidence="2">The sequence shown here is derived from an EMBL/GenBank/DDBJ whole genome shotgun (WGS) entry which is preliminary data.</text>
</comment>
<sequence length="198" mass="22902">MIDMVQNQVSRLTTVELIVNMHCEACAKQLKKKSSTNERYTNVFFNIILASQILSTRIQNFKLVDVKCHDKYNLVSTILHLSDPKFSKNPWYVGVRTAETYLSLGKVIVPGSINANKLVDYVYRRTKKQAKVVLQPEPWKPTEEPKSEDPNSNRGEEAKKLEEEEKNKDRKDGKKASEGEEEIINKMMYYSQPLYVIE</sequence>
<dbReference type="OrthoDB" id="1301662at2759"/>
<reference evidence="3" key="2">
    <citation type="journal article" date="2017" name="J. Anim. Genet.">
        <title>Multiple reference genome sequences of hot pepper reveal the massive evolution of plant disease resistance genes by retroduplication.</title>
        <authorList>
            <person name="Kim S."/>
            <person name="Park J."/>
            <person name="Yeom S.-I."/>
            <person name="Kim Y.-M."/>
            <person name="Seo E."/>
            <person name="Kim K.-T."/>
            <person name="Kim M.-S."/>
            <person name="Lee J.M."/>
            <person name="Cheong K."/>
            <person name="Shin H.-S."/>
            <person name="Kim S.-B."/>
            <person name="Han K."/>
            <person name="Lee J."/>
            <person name="Park M."/>
            <person name="Lee H.-A."/>
            <person name="Lee H.-Y."/>
            <person name="Lee Y."/>
            <person name="Oh S."/>
            <person name="Lee J.H."/>
            <person name="Choi E."/>
            <person name="Choi E."/>
            <person name="Lee S.E."/>
            <person name="Jeon J."/>
            <person name="Kim H."/>
            <person name="Choi G."/>
            <person name="Song H."/>
            <person name="Lee J."/>
            <person name="Lee S.-C."/>
            <person name="Kwon J.-K."/>
            <person name="Lee H.-Y."/>
            <person name="Koo N."/>
            <person name="Hong Y."/>
            <person name="Kim R.W."/>
            <person name="Kang W.-H."/>
            <person name="Huh J.H."/>
            <person name="Kang B.-C."/>
            <person name="Yang T.-J."/>
            <person name="Lee Y.-H."/>
            <person name="Bennetzen J.L."/>
            <person name="Choi D."/>
        </authorList>
    </citation>
    <scope>NUCLEOTIDE SEQUENCE [LARGE SCALE GENOMIC DNA]</scope>
    <source>
        <strain evidence="3">cv. PBC81</strain>
    </source>
</reference>
<dbReference type="Gene3D" id="3.30.70.100">
    <property type="match status" value="1"/>
</dbReference>
<keyword evidence="3" id="KW-1185">Reference proteome</keyword>